<dbReference type="RefSeq" id="WP_014804966.1">
    <property type="nucleotide sequence ID" value="NC_018020.1"/>
</dbReference>
<accession>I4BB32</accession>
<evidence type="ECO:0000313" key="4">
    <source>
        <dbReference type="EMBL" id="AFM14489.1"/>
    </source>
</evidence>
<dbReference type="SMART" id="SM00448">
    <property type="entry name" value="REC"/>
    <property type="match status" value="1"/>
</dbReference>
<dbReference type="PANTHER" id="PTHR44591:SF25">
    <property type="entry name" value="CHEMOTAXIS TWO-COMPONENT RESPONSE REGULATOR"/>
    <property type="match status" value="1"/>
</dbReference>
<keyword evidence="5" id="KW-1185">Reference proteome</keyword>
<protein>
    <submittedName>
        <fullName evidence="4">Response regulator receiver protein</fullName>
    </submittedName>
</protein>
<dbReference type="SUPFAM" id="SSF52172">
    <property type="entry name" value="CheY-like"/>
    <property type="match status" value="1"/>
</dbReference>
<reference evidence="4 5" key="1">
    <citation type="submission" date="2012-06" db="EMBL/GenBank/DDBJ databases">
        <title>The complete chromosome of genome of Turneriella parva DSM 21527.</title>
        <authorList>
            <consortium name="US DOE Joint Genome Institute (JGI-PGF)"/>
            <person name="Lucas S."/>
            <person name="Han J."/>
            <person name="Lapidus A."/>
            <person name="Bruce D."/>
            <person name="Goodwin L."/>
            <person name="Pitluck S."/>
            <person name="Peters L."/>
            <person name="Kyrpides N."/>
            <person name="Mavromatis K."/>
            <person name="Ivanova N."/>
            <person name="Mikhailova N."/>
            <person name="Chertkov O."/>
            <person name="Detter J.C."/>
            <person name="Tapia R."/>
            <person name="Han C."/>
            <person name="Land M."/>
            <person name="Hauser L."/>
            <person name="Markowitz V."/>
            <person name="Cheng J.-F."/>
            <person name="Hugenholtz P."/>
            <person name="Woyke T."/>
            <person name="Wu D."/>
            <person name="Gronow S."/>
            <person name="Wellnitz S."/>
            <person name="Brambilla E."/>
            <person name="Klenk H.-P."/>
            <person name="Eisen J.A."/>
        </authorList>
    </citation>
    <scope>NUCLEOTIDE SEQUENCE [LARGE SCALE GENOMIC DNA]</scope>
    <source>
        <strain evidence="5">ATCC BAA-1111 / DSM 21527 / NCTC 11395 / H</strain>
    </source>
</reference>
<dbReference type="GO" id="GO:0000160">
    <property type="term" value="P:phosphorelay signal transduction system"/>
    <property type="evidence" value="ECO:0007669"/>
    <property type="project" value="InterPro"/>
</dbReference>
<dbReference type="PANTHER" id="PTHR44591">
    <property type="entry name" value="STRESS RESPONSE REGULATOR PROTEIN 1"/>
    <property type="match status" value="1"/>
</dbReference>
<sequence length="120" mass="13271">MGKVLAVDDSEPMRKMVGLVLGSAGFEVTLAQNGADALEKLRAEDFDLLVTDINMPVMHGIDLIQHARRLHEELPILALTTEGQEAMRKRGQDAGANGWVQKPFKPVQFLEVIRQLVSHT</sequence>
<dbReference type="KEGG" id="tpx:Turpa_3855"/>
<dbReference type="AlphaFoldDB" id="I4BB32"/>
<dbReference type="Proteomes" id="UP000006048">
    <property type="component" value="Chromosome"/>
</dbReference>
<dbReference type="Gene3D" id="3.40.50.2300">
    <property type="match status" value="1"/>
</dbReference>
<dbReference type="EMBL" id="CP002959">
    <property type="protein sequence ID" value="AFM14489.1"/>
    <property type="molecule type" value="Genomic_DNA"/>
</dbReference>
<dbReference type="OrthoDB" id="9797769at2"/>
<name>I4BB32_TURPD</name>
<organism evidence="4 5">
    <name type="scientific">Turneriella parva (strain ATCC BAA-1111 / DSM 21527 / NCTC 11395 / H)</name>
    <name type="common">Leptospira parva</name>
    <dbReference type="NCBI Taxonomy" id="869212"/>
    <lineage>
        <taxon>Bacteria</taxon>
        <taxon>Pseudomonadati</taxon>
        <taxon>Spirochaetota</taxon>
        <taxon>Spirochaetia</taxon>
        <taxon>Leptospirales</taxon>
        <taxon>Leptospiraceae</taxon>
        <taxon>Turneriella</taxon>
    </lineage>
</organism>
<evidence type="ECO:0000259" key="3">
    <source>
        <dbReference type="PROSITE" id="PS50110"/>
    </source>
</evidence>
<gene>
    <name evidence="4" type="ordered locus">Turpa_3855</name>
</gene>
<feature type="domain" description="Response regulatory" evidence="3">
    <location>
        <begin position="3"/>
        <end position="117"/>
    </location>
</feature>
<dbReference type="HOGENOM" id="CLU_000445_69_8_12"/>
<dbReference type="InterPro" id="IPR011006">
    <property type="entry name" value="CheY-like_superfamily"/>
</dbReference>
<evidence type="ECO:0000256" key="2">
    <source>
        <dbReference type="PROSITE-ProRule" id="PRU00169"/>
    </source>
</evidence>
<evidence type="ECO:0000313" key="5">
    <source>
        <dbReference type="Proteomes" id="UP000006048"/>
    </source>
</evidence>
<evidence type="ECO:0000256" key="1">
    <source>
        <dbReference type="ARBA" id="ARBA00022553"/>
    </source>
</evidence>
<proteinExistence type="predicted"/>
<feature type="modified residue" description="4-aspartylphosphate" evidence="2">
    <location>
        <position position="52"/>
    </location>
</feature>
<keyword evidence="1 2" id="KW-0597">Phosphoprotein</keyword>
<dbReference type="InterPro" id="IPR001789">
    <property type="entry name" value="Sig_transdc_resp-reg_receiver"/>
</dbReference>
<dbReference type="STRING" id="869212.Turpa_3855"/>
<dbReference type="PROSITE" id="PS50110">
    <property type="entry name" value="RESPONSE_REGULATORY"/>
    <property type="match status" value="1"/>
</dbReference>
<dbReference type="Pfam" id="PF00072">
    <property type="entry name" value="Response_reg"/>
    <property type="match status" value="1"/>
</dbReference>
<dbReference type="InterPro" id="IPR050595">
    <property type="entry name" value="Bact_response_regulator"/>
</dbReference>